<comment type="catalytic activity">
    <reaction evidence="13">
        <text>precorrin-2 + NAD(+) = sirohydrochlorin + NADH + 2 H(+)</text>
        <dbReference type="Rhea" id="RHEA:15613"/>
        <dbReference type="ChEBI" id="CHEBI:15378"/>
        <dbReference type="ChEBI" id="CHEBI:57540"/>
        <dbReference type="ChEBI" id="CHEBI:57945"/>
        <dbReference type="ChEBI" id="CHEBI:58351"/>
        <dbReference type="ChEBI" id="CHEBI:58827"/>
        <dbReference type="EC" id="1.3.1.76"/>
    </reaction>
</comment>
<dbReference type="InterPro" id="IPR006367">
    <property type="entry name" value="Sirohaem_synthase_N"/>
</dbReference>
<comment type="pathway">
    <text evidence="12">Porphyrin-containing compound metabolism; siroheme biosynthesis; precorrin-2 from uroporphyrinogen III: step 1/1.</text>
</comment>
<dbReference type="eggNOG" id="COG0007">
    <property type="taxonomic scope" value="Bacteria"/>
</dbReference>
<protein>
    <submittedName>
        <fullName evidence="18">Siroheme synthase</fullName>
    </submittedName>
</protein>
<dbReference type="UniPathway" id="UPA00262">
    <property type="reaction ID" value="UER00211"/>
</dbReference>
<dbReference type="NCBIfam" id="TIGR01469">
    <property type="entry name" value="cobA_cysG_Cterm"/>
    <property type="match status" value="1"/>
</dbReference>
<evidence type="ECO:0000259" key="17">
    <source>
        <dbReference type="Pfam" id="PF10414"/>
    </source>
</evidence>
<dbReference type="NCBIfam" id="NF007922">
    <property type="entry name" value="PRK10637.1"/>
    <property type="match status" value="1"/>
</dbReference>
<dbReference type="Gene3D" id="3.40.1010.10">
    <property type="entry name" value="Cobalt-precorrin-4 Transmethylase, Domain 1"/>
    <property type="match status" value="1"/>
</dbReference>
<dbReference type="GO" id="GO:0051287">
    <property type="term" value="F:NAD binding"/>
    <property type="evidence" value="ECO:0007669"/>
    <property type="project" value="InterPro"/>
</dbReference>
<dbReference type="PANTHER" id="PTHR45790">
    <property type="entry name" value="SIROHEME SYNTHASE-RELATED"/>
    <property type="match status" value="1"/>
</dbReference>
<dbReference type="InterPro" id="IPR000878">
    <property type="entry name" value="4pyrrol_Mease"/>
</dbReference>
<feature type="domain" description="Sirohaem synthase dimerisation" evidence="17">
    <location>
        <begin position="157"/>
        <end position="210"/>
    </location>
</feature>
<evidence type="ECO:0000256" key="7">
    <source>
        <dbReference type="ARBA" id="ARBA00023002"/>
    </source>
</evidence>
<dbReference type="InterPro" id="IPR003043">
    <property type="entry name" value="Uropor_MeTrfase_CS"/>
</dbReference>
<dbReference type="InterPro" id="IPR014776">
    <property type="entry name" value="4pyrrole_Mease_sub2"/>
</dbReference>
<dbReference type="NCBIfam" id="NF004790">
    <property type="entry name" value="PRK06136.1"/>
    <property type="match status" value="1"/>
</dbReference>
<evidence type="ECO:0000313" key="19">
    <source>
        <dbReference type="Proteomes" id="UP000004848"/>
    </source>
</evidence>
<dbReference type="SUPFAM" id="SSF75615">
    <property type="entry name" value="Siroheme synthase middle domains-like"/>
    <property type="match status" value="1"/>
</dbReference>
<evidence type="ECO:0000256" key="2">
    <source>
        <dbReference type="ARBA" id="ARBA00005879"/>
    </source>
</evidence>
<dbReference type="InterPro" id="IPR019478">
    <property type="entry name" value="Sirohaem_synthase_dimer_dom"/>
</dbReference>
<dbReference type="Gene3D" id="3.30.160.110">
    <property type="entry name" value="Siroheme synthase, domain 2"/>
    <property type="match status" value="1"/>
</dbReference>
<evidence type="ECO:0000256" key="14">
    <source>
        <dbReference type="PIRSR" id="PIRSR036426-1"/>
    </source>
</evidence>
<dbReference type="SUPFAM" id="SSF51735">
    <property type="entry name" value="NAD(P)-binding Rossmann-fold domains"/>
    <property type="match status" value="1"/>
</dbReference>
<dbReference type="PIRSF" id="PIRSF036426">
    <property type="entry name" value="Sirohaem_synth"/>
    <property type="match status" value="1"/>
</dbReference>
<keyword evidence="4 15" id="KW-0489">Methyltransferase</keyword>
<dbReference type="InterPro" id="IPR006366">
    <property type="entry name" value="CobA/CysG_C"/>
</dbReference>
<proteinExistence type="inferred from homology"/>
<feature type="active site" description="Proton donor" evidence="14">
    <location>
        <position position="270"/>
    </location>
</feature>
<dbReference type="SUPFAM" id="SSF53790">
    <property type="entry name" value="Tetrapyrrole methylase"/>
    <property type="match status" value="1"/>
</dbReference>
<comment type="similarity">
    <text evidence="2 15">Belongs to the precorrin methyltransferase family.</text>
</comment>
<evidence type="ECO:0000256" key="3">
    <source>
        <dbReference type="ARBA" id="ARBA00022573"/>
    </source>
</evidence>
<dbReference type="Pfam" id="PF10414">
    <property type="entry name" value="CysG_dimeriser"/>
    <property type="match status" value="1"/>
</dbReference>
<name>A0NWM3_ROSAI</name>
<accession>A0NWM3</accession>
<dbReference type="InterPro" id="IPR012409">
    <property type="entry name" value="Sirohaem_synth"/>
</dbReference>
<evidence type="ECO:0000256" key="9">
    <source>
        <dbReference type="ARBA" id="ARBA00023239"/>
    </source>
</evidence>
<evidence type="ECO:0000256" key="8">
    <source>
        <dbReference type="ARBA" id="ARBA00023027"/>
    </source>
</evidence>
<evidence type="ECO:0000256" key="4">
    <source>
        <dbReference type="ARBA" id="ARBA00022603"/>
    </source>
</evidence>
<keyword evidence="11" id="KW-0511">Multifunctional enzyme</keyword>
<dbReference type="FunFam" id="3.40.1010.10:FF:000001">
    <property type="entry name" value="Siroheme synthase"/>
    <property type="match status" value="1"/>
</dbReference>
<keyword evidence="8" id="KW-0520">NAD</keyword>
<evidence type="ECO:0000259" key="16">
    <source>
        <dbReference type="Pfam" id="PF00590"/>
    </source>
</evidence>
<dbReference type="Gene3D" id="1.10.8.210">
    <property type="entry name" value="Sirohaem synthase, dimerisation domain"/>
    <property type="match status" value="1"/>
</dbReference>
<dbReference type="PROSITE" id="PS00839">
    <property type="entry name" value="SUMT_1"/>
    <property type="match status" value="1"/>
</dbReference>
<evidence type="ECO:0000313" key="18">
    <source>
        <dbReference type="EMBL" id="EAV42939.1"/>
    </source>
</evidence>
<dbReference type="Proteomes" id="UP000004848">
    <property type="component" value="Unassembled WGS sequence"/>
</dbReference>
<dbReference type="InterPro" id="IPR036291">
    <property type="entry name" value="NAD(P)-bd_dom_sf"/>
</dbReference>
<dbReference type="InterPro" id="IPR037115">
    <property type="entry name" value="Sirohaem_synt_dimer_dom_sf"/>
</dbReference>
<keyword evidence="6" id="KW-0949">S-adenosyl-L-methionine</keyword>
<evidence type="ECO:0000256" key="10">
    <source>
        <dbReference type="ARBA" id="ARBA00023244"/>
    </source>
</evidence>
<dbReference type="InterPro" id="IPR035996">
    <property type="entry name" value="4pyrrol_Methylase_sf"/>
</dbReference>
<evidence type="ECO:0000256" key="13">
    <source>
        <dbReference type="ARBA" id="ARBA00047561"/>
    </source>
</evidence>
<dbReference type="EMBL" id="AAUW01000012">
    <property type="protein sequence ID" value="EAV42939.1"/>
    <property type="molecule type" value="Genomic_DNA"/>
</dbReference>
<evidence type="ECO:0000256" key="6">
    <source>
        <dbReference type="ARBA" id="ARBA00022691"/>
    </source>
</evidence>
<dbReference type="GO" id="GO:0009236">
    <property type="term" value="P:cobalamin biosynthetic process"/>
    <property type="evidence" value="ECO:0007669"/>
    <property type="project" value="UniProtKB-KW"/>
</dbReference>
<dbReference type="PROSITE" id="PS00840">
    <property type="entry name" value="SUMT_2"/>
    <property type="match status" value="1"/>
</dbReference>
<dbReference type="NCBIfam" id="TIGR01470">
    <property type="entry name" value="cysG_Nterm"/>
    <property type="match status" value="1"/>
</dbReference>
<feature type="active site" description="Proton acceptor" evidence="14">
    <location>
        <position position="248"/>
    </location>
</feature>
<dbReference type="GO" id="GO:0051266">
    <property type="term" value="F:sirohydrochlorin ferrochelatase activity"/>
    <property type="evidence" value="ECO:0007669"/>
    <property type="project" value="InterPro"/>
</dbReference>
<keyword evidence="3" id="KW-0169">Cobalamin biosynthesis</keyword>
<dbReference type="GO" id="GO:0032259">
    <property type="term" value="P:methylation"/>
    <property type="evidence" value="ECO:0007669"/>
    <property type="project" value="UniProtKB-KW"/>
</dbReference>
<keyword evidence="7" id="KW-0560">Oxidoreductase</keyword>
<dbReference type="PANTHER" id="PTHR45790:SF3">
    <property type="entry name" value="S-ADENOSYL-L-METHIONINE-DEPENDENT UROPORPHYRINOGEN III METHYLTRANSFERASE, CHLOROPLASTIC"/>
    <property type="match status" value="1"/>
</dbReference>
<keyword evidence="10" id="KW-0627">Porphyrin biosynthesis</keyword>
<dbReference type="Pfam" id="PF00590">
    <property type="entry name" value="TP_methylase"/>
    <property type="match status" value="1"/>
</dbReference>
<sequence length="492" mass="52655">MASLPLFFPLEGRKVLLAGGSDAAAWKAELLAAAGAEVHIYAENLAPAFDGLIASENSRGRIVHHQRRWSVDSFEGAVLAVADAISDGEAQAFACAARAMGLPVNVIDKPAFCDFQFGSIVNRSPVVIGISTNGVAPILGQAIRRRIETLMPESLQGWAQLASRLREKTLSLLEAGAQRRRFWERISDLAFSGKSAPEEEDLAEALLEDARSSAAGKVTLVGAGPGDAEYLTLKAVRALQSADVILFDDLVDDAVLELARREAKRMLVGKRGGRESCRQEDINDMMVSLAQQGKHVVRLKCGDPMIFGRGGEELERLAAEGIPASVVPGITAASAMAARLGISLTHRDHAQSVRFVTGHSRHGELPQTVDWHGLTDPATTTVFYMGARMAGRIRDRLVQEGLSPATPVVAVSGISRSDEQRWSGALHELEQGVTSLGLEGPMLIGVGQVFQAANRQTGQRVMSEFRQRHPLELETAGGENPGSRTLGKAAAI</sequence>
<dbReference type="Gene3D" id="3.30.950.10">
    <property type="entry name" value="Methyltransferase, Cobalt-precorrin-4 Transmethylase, Domain 2"/>
    <property type="match status" value="1"/>
</dbReference>
<evidence type="ECO:0000256" key="12">
    <source>
        <dbReference type="ARBA" id="ARBA00025705"/>
    </source>
</evidence>
<organism evidence="18 19">
    <name type="scientific">Roseibium aggregatum (strain ATCC 25650 / DSM 13394 / JCM 20685 / NBRC 16684 / NCIMB 2208 / IAM 12614 / B1)</name>
    <name type="common">Stappia aggregata</name>
    <dbReference type="NCBI Taxonomy" id="384765"/>
    <lineage>
        <taxon>Bacteria</taxon>
        <taxon>Pseudomonadati</taxon>
        <taxon>Pseudomonadota</taxon>
        <taxon>Alphaproteobacteria</taxon>
        <taxon>Hyphomicrobiales</taxon>
        <taxon>Stappiaceae</taxon>
        <taxon>Roseibium</taxon>
    </lineage>
</organism>
<dbReference type="GO" id="GO:0019354">
    <property type="term" value="P:siroheme biosynthetic process"/>
    <property type="evidence" value="ECO:0007669"/>
    <property type="project" value="UniProtKB-UniPathway"/>
</dbReference>
<dbReference type="Pfam" id="PF13241">
    <property type="entry name" value="NAD_binding_7"/>
    <property type="match status" value="1"/>
</dbReference>
<dbReference type="GO" id="GO:0043115">
    <property type="term" value="F:precorrin-2 dehydrogenase activity"/>
    <property type="evidence" value="ECO:0007669"/>
    <property type="project" value="UniProtKB-EC"/>
</dbReference>
<dbReference type="InterPro" id="IPR014777">
    <property type="entry name" value="4pyrrole_Mease_sub1"/>
</dbReference>
<gene>
    <name evidence="18" type="ORF">SIAM614_16382</name>
</gene>
<dbReference type="eggNOG" id="COG1648">
    <property type="taxonomic scope" value="Bacteria"/>
</dbReference>
<keyword evidence="5 15" id="KW-0808">Transferase</keyword>
<dbReference type="InterPro" id="IPR050161">
    <property type="entry name" value="Siro_Cobalamin_biosynth"/>
</dbReference>
<evidence type="ECO:0000256" key="11">
    <source>
        <dbReference type="ARBA" id="ARBA00023268"/>
    </source>
</evidence>
<dbReference type="CDD" id="cd11642">
    <property type="entry name" value="SUMT"/>
    <property type="match status" value="1"/>
</dbReference>
<comment type="caution">
    <text evidence="18">The sequence shown here is derived from an EMBL/GenBank/DDBJ whole genome shotgun (WGS) entry which is preliminary data.</text>
</comment>
<evidence type="ECO:0000256" key="1">
    <source>
        <dbReference type="ARBA" id="ARBA00005010"/>
    </source>
</evidence>
<dbReference type="GO" id="GO:0004851">
    <property type="term" value="F:uroporphyrin-III C-methyltransferase activity"/>
    <property type="evidence" value="ECO:0007669"/>
    <property type="project" value="InterPro"/>
</dbReference>
<dbReference type="AlphaFoldDB" id="A0NWM3"/>
<dbReference type="Gene3D" id="3.40.50.720">
    <property type="entry name" value="NAD(P)-binding Rossmann-like Domain"/>
    <property type="match status" value="1"/>
</dbReference>
<keyword evidence="9" id="KW-0456">Lyase</keyword>
<evidence type="ECO:0000256" key="5">
    <source>
        <dbReference type="ARBA" id="ARBA00022679"/>
    </source>
</evidence>
<evidence type="ECO:0000256" key="15">
    <source>
        <dbReference type="RuleBase" id="RU003960"/>
    </source>
</evidence>
<comment type="pathway">
    <text evidence="1">Porphyrin-containing compound metabolism; siroheme biosynthesis; sirohydrochlorin from precorrin-2: step 1/1.</text>
</comment>
<feature type="domain" description="Tetrapyrrole methylase" evidence="16">
    <location>
        <begin position="217"/>
        <end position="429"/>
    </location>
</feature>
<reference evidence="18 19" key="1">
    <citation type="submission" date="2006-05" db="EMBL/GenBank/DDBJ databases">
        <authorList>
            <person name="King G."/>
            <person name="Ferriera S."/>
            <person name="Johnson J."/>
            <person name="Kravitz S."/>
            <person name="Beeson K."/>
            <person name="Sutton G."/>
            <person name="Rogers Y.-H."/>
            <person name="Friedman R."/>
            <person name="Frazier M."/>
            <person name="Venter J.C."/>
        </authorList>
    </citation>
    <scope>NUCLEOTIDE SEQUENCE [LARGE SCALE GENOMIC DNA]</scope>
    <source>
        <strain evidence="19">ATCC 25650 / DSM 13394 / JCM 20685 / NBRC 16684 / NCIMB 2208 / IAM 12614 / B1</strain>
    </source>
</reference>